<dbReference type="GO" id="GO:0000981">
    <property type="term" value="F:DNA-binding transcription factor activity, RNA polymerase II-specific"/>
    <property type="evidence" value="ECO:0007669"/>
    <property type="project" value="InterPro"/>
</dbReference>
<keyword evidence="1" id="KW-0479">Metal-binding</keyword>
<evidence type="ECO:0000256" key="6">
    <source>
        <dbReference type="ARBA" id="ARBA00023242"/>
    </source>
</evidence>
<dbReference type="InterPro" id="IPR052360">
    <property type="entry name" value="Transcr_Regulatory_Proteins"/>
</dbReference>
<dbReference type="PROSITE" id="PS50048">
    <property type="entry name" value="ZN2_CY6_FUNGAL_2"/>
    <property type="match status" value="1"/>
</dbReference>
<dbReference type="PANTHER" id="PTHR36206">
    <property type="entry name" value="ASPERCRYPTIN BIOSYNTHESIS CLUSTER-SPECIFIC TRANSCRIPTION REGULATOR ATNN-RELATED"/>
    <property type="match status" value="1"/>
</dbReference>
<evidence type="ECO:0000256" key="2">
    <source>
        <dbReference type="ARBA" id="ARBA00022833"/>
    </source>
</evidence>
<feature type="region of interest" description="Disordered" evidence="7">
    <location>
        <begin position="1"/>
        <end position="100"/>
    </location>
</feature>
<dbReference type="Gene3D" id="4.10.240.10">
    <property type="entry name" value="Zn(2)-C6 fungal-type DNA-binding domain"/>
    <property type="match status" value="1"/>
</dbReference>
<keyword evidence="5" id="KW-0804">Transcription</keyword>
<dbReference type="InterPro" id="IPR036864">
    <property type="entry name" value="Zn2-C6_fun-type_DNA-bd_sf"/>
</dbReference>
<gene>
    <name evidence="9" type="ORF">DASC09_042160</name>
</gene>
<dbReference type="GO" id="GO:0003677">
    <property type="term" value="F:DNA binding"/>
    <property type="evidence" value="ECO:0007669"/>
    <property type="project" value="UniProtKB-KW"/>
</dbReference>
<evidence type="ECO:0000256" key="5">
    <source>
        <dbReference type="ARBA" id="ARBA00023163"/>
    </source>
</evidence>
<dbReference type="AlphaFoldDB" id="A0AAV5QQS3"/>
<evidence type="ECO:0000256" key="7">
    <source>
        <dbReference type="SAM" id="MobiDB-lite"/>
    </source>
</evidence>
<dbReference type="Pfam" id="PF00172">
    <property type="entry name" value="Zn_clus"/>
    <property type="match status" value="1"/>
</dbReference>
<dbReference type="GeneID" id="90074866"/>
<dbReference type="PROSITE" id="PS00463">
    <property type="entry name" value="ZN2_CY6_FUNGAL_1"/>
    <property type="match status" value="1"/>
</dbReference>
<feature type="region of interest" description="Disordered" evidence="7">
    <location>
        <begin position="316"/>
        <end position="337"/>
    </location>
</feature>
<evidence type="ECO:0000256" key="4">
    <source>
        <dbReference type="ARBA" id="ARBA00023125"/>
    </source>
</evidence>
<dbReference type="CDD" id="cd00067">
    <property type="entry name" value="GAL4"/>
    <property type="match status" value="1"/>
</dbReference>
<feature type="compositionally biased region" description="Low complexity" evidence="7">
    <location>
        <begin position="154"/>
        <end position="203"/>
    </location>
</feature>
<evidence type="ECO:0000313" key="9">
    <source>
        <dbReference type="EMBL" id="GMM36891.1"/>
    </source>
</evidence>
<feature type="compositionally biased region" description="Low complexity" evidence="7">
    <location>
        <begin position="1"/>
        <end position="17"/>
    </location>
</feature>
<dbReference type="SUPFAM" id="SSF57701">
    <property type="entry name" value="Zn2/Cys6 DNA-binding domain"/>
    <property type="match status" value="1"/>
</dbReference>
<accession>A0AAV5QQS3</accession>
<dbReference type="EMBL" id="BTFZ01000011">
    <property type="protein sequence ID" value="GMM36891.1"/>
    <property type="molecule type" value="Genomic_DNA"/>
</dbReference>
<keyword evidence="4" id="KW-0238">DNA-binding</keyword>
<keyword evidence="2" id="KW-0862">Zinc</keyword>
<feature type="compositionally biased region" description="Basic residues" evidence="7">
    <location>
        <begin position="327"/>
        <end position="337"/>
    </location>
</feature>
<sequence length="337" mass="36247">MSSQRLKLPSLSQPQPLAESGNHLPSLEEIIGPNYNRSFPQKNISDLAKNNTRISSSRSSITTSNYFPSSPKSSSHQSQDYYHNSFQQSPPGNLYKDPFCSRSRAISHDGLSSTAPLSPYNYHVSLPSLVSSLHHQSPFPHRSSISGMITTQHTSPPFSAGSSSSISSTLTGPPASAPSSSSSSSSSSFSSSSSAVTSSSGASLQNGFDSVHSSPGGAACFPSQPFSQPNAYHSSMTMQLPPASFHNGGGLVSGHHFQGGQMPISIEYSDPSKRKEIKRRTRTGCLTCRKRRIKCDERKPFCMNCEKSKKECMGYEKPKAANDGSKNKARNKQASKV</sequence>
<feature type="compositionally biased region" description="Low complexity" evidence="7">
    <location>
        <begin position="50"/>
        <end position="79"/>
    </location>
</feature>
<comment type="caution">
    <text evidence="9">The sequence shown here is derived from an EMBL/GenBank/DDBJ whole genome shotgun (WGS) entry which is preliminary data.</text>
</comment>
<name>A0AAV5QQS3_9ASCO</name>
<feature type="compositionally biased region" description="Polar residues" evidence="7">
    <location>
        <begin position="143"/>
        <end position="153"/>
    </location>
</feature>
<evidence type="ECO:0000256" key="1">
    <source>
        <dbReference type="ARBA" id="ARBA00022723"/>
    </source>
</evidence>
<evidence type="ECO:0000313" key="10">
    <source>
        <dbReference type="Proteomes" id="UP001360560"/>
    </source>
</evidence>
<feature type="region of interest" description="Disordered" evidence="7">
    <location>
        <begin position="135"/>
        <end position="210"/>
    </location>
</feature>
<feature type="compositionally biased region" description="Polar residues" evidence="7">
    <location>
        <begin position="35"/>
        <end position="44"/>
    </location>
</feature>
<dbReference type="RefSeq" id="XP_064853887.1">
    <property type="nucleotide sequence ID" value="XM_064997815.1"/>
</dbReference>
<dbReference type="InterPro" id="IPR001138">
    <property type="entry name" value="Zn2Cys6_DnaBD"/>
</dbReference>
<organism evidence="9 10">
    <name type="scientific">Saccharomycopsis crataegensis</name>
    <dbReference type="NCBI Taxonomy" id="43959"/>
    <lineage>
        <taxon>Eukaryota</taxon>
        <taxon>Fungi</taxon>
        <taxon>Dikarya</taxon>
        <taxon>Ascomycota</taxon>
        <taxon>Saccharomycotina</taxon>
        <taxon>Saccharomycetes</taxon>
        <taxon>Saccharomycopsidaceae</taxon>
        <taxon>Saccharomycopsis</taxon>
    </lineage>
</organism>
<keyword evidence="3" id="KW-0805">Transcription regulation</keyword>
<feature type="domain" description="Zn(2)-C6 fungal-type" evidence="8">
    <location>
        <begin position="284"/>
        <end position="312"/>
    </location>
</feature>
<proteinExistence type="predicted"/>
<feature type="compositionally biased region" description="Polar residues" evidence="7">
    <location>
        <begin position="80"/>
        <end position="91"/>
    </location>
</feature>
<keyword evidence="6" id="KW-0539">Nucleus</keyword>
<reference evidence="9 10" key="1">
    <citation type="journal article" date="2023" name="Elife">
        <title>Identification of key yeast species and microbe-microbe interactions impacting larval growth of Drosophila in the wild.</title>
        <authorList>
            <person name="Mure A."/>
            <person name="Sugiura Y."/>
            <person name="Maeda R."/>
            <person name="Honda K."/>
            <person name="Sakurai N."/>
            <person name="Takahashi Y."/>
            <person name="Watada M."/>
            <person name="Katoh T."/>
            <person name="Gotoh A."/>
            <person name="Gotoh Y."/>
            <person name="Taniguchi I."/>
            <person name="Nakamura K."/>
            <person name="Hayashi T."/>
            <person name="Katayama T."/>
            <person name="Uemura T."/>
            <person name="Hattori Y."/>
        </authorList>
    </citation>
    <scope>NUCLEOTIDE SEQUENCE [LARGE SCALE GENOMIC DNA]</scope>
    <source>
        <strain evidence="9 10">SC-9</strain>
    </source>
</reference>
<keyword evidence="10" id="KW-1185">Reference proteome</keyword>
<protein>
    <recommendedName>
        <fullName evidence="8">Zn(2)-C6 fungal-type domain-containing protein</fullName>
    </recommendedName>
</protein>
<evidence type="ECO:0000256" key="3">
    <source>
        <dbReference type="ARBA" id="ARBA00023015"/>
    </source>
</evidence>
<dbReference type="SMART" id="SM00066">
    <property type="entry name" value="GAL4"/>
    <property type="match status" value="1"/>
</dbReference>
<dbReference type="Proteomes" id="UP001360560">
    <property type="component" value="Unassembled WGS sequence"/>
</dbReference>
<evidence type="ECO:0000259" key="8">
    <source>
        <dbReference type="PROSITE" id="PS50048"/>
    </source>
</evidence>
<dbReference type="GO" id="GO:0008270">
    <property type="term" value="F:zinc ion binding"/>
    <property type="evidence" value="ECO:0007669"/>
    <property type="project" value="InterPro"/>
</dbReference>
<dbReference type="PANTHER" id="PTHR36206:SF13">
    <property type="entry name" value="TRANSCRIPTIONAL REGULATORY PROTEIN MOC3"/>
    <property type="match status" value="1"/>
</dbReference>